<dbReference type="AlphaFoldDB" id="A0A0H2RZG5"/>
<name>A0A0H2RZG5_9AGAM</name>
<gene>
    <name evidence="2" type="ORF">SCHPADRAFT_532449</name>
</gene>
<reference evidence="2 3" key="1">
    <citation type="submission" date="2015-04" db="EMBL/GenBank/DDBJ databases">
        <title>Complete genome sequence of Schizopora paradoxa KUC8140, a cosmopolitan wood degrader in East Asia.</title>
        <authorList>
            <consortium name="DOE Joint Genome Institute"/>
            <person name="Min B."/>
            <person name="Park H."/>
            <person name="Jang Y."/>
            <person name="Kim J.-J."/>
            <person name="Kim K.H."/>
            <person name="Pangilinan J."/>
            <person name="Lipzen A."/>
            <person name="Riley R."/>
            <person name="Grigoriev I.V."/>
            <person name="Spatafora J.W."/>
            <person name="Choi I.-G."/>
        </authorList>
    </citation>
    <scope>NUCLEOTIDE SEQUENCE [LARGE SCALE GENOMIC DNA]</scope>
    <source>
        <strain evidence="2 3">KUC8140</strain>
    </source>
</reference>
<organism evidence="2 3">
    <name type="scientific">Schizopora paradoxa</name>
    <dbReference type="NCBI Taxonomy" id="27342"/>
    <lineage>
        <taxon>Eukaryota</taxon>
        <taxon>Fungi</taxon>
        <taxon>Dikarya</taxon>
        <taxon>Basidiomycota</taxon>
        <taxon>Agaricomycotina</taxon>
        <taxon>Agaricomycetes</taxon>
        <taxon>Hymenochaetales</taxon>
        <taxon>Schizoporaceae</taxon>
        <taxon>Schizopora</taxon>
    </lineage>
</organism>
<evidence type="ECO:0000313" key="2">
    <source>
        <dbReference type="EMBL" id="KLO10171.1"/>
    </source>
</evidence>
<protein>
    <submittedName>
        <fullName evidence="2">Uncharacterized protein</fullName>
    </submittedName>
</protein>
<evidence type="ECO:0000313" key="3">
    <source>
        <dbReference type="Proteomes" id="UP000053477"/>
    </source>
</evidence>
<dbReference type="Proteomes" id="UP000053477">
    <property type="component" value="Unassembled WGS sequence"/>
</dbReference>
<dbReference type="InParanoid" id="A0A0H2RZG5"/>
<feature type="region of interest" description="Disordered" evidence="1">
    <location>
        <begin position="1"/>
        <end position="28"/>
    </location>
</feature>
<evidence type="ECO:0000256" key="1">
    <source>
        <dbReference type="SAM" id="MobiDB-lite"/>
    </source>
</evidence>
<feature type="compositionally biased region" description="Basic residues" evidence="1">
    <location>
        <begin position="1"/>
        <end position="16"/>
    </location>
</feature>
<accession>A0A0H2RZG5</accession>
<proteinExistence type="predicted"/>
<keyword evidence="3" id="KW-1185">Reference proteome</keyword>
<sequence length="206" mass="23655">MVHRVSRRRGRRRRSRSLAEEGGNASSRSSRASFKFSITCVKFVLCCLNSVKIFIEKKTEWTHHHMSSHFKLTYPSVVQCCIPSLLFLSRRLRLLSCQTSFASKICGEEYVARGVQGQVIIAKRKAGRRNVSITSMKWASGDGRIKTYPIRGEEPFRSSISASALIRRFYCILWRNSCIAYAHICFHGRCLPSWFYALEDCFRPGT</sequence>
<dbReference type="EMBL" id="KQ086034">
    <property type="protein sequence ID" value="KLO10171.1"/>
    <property type="molecule type" value="Genomic_DNA"/>
</dbReference>